<dbReference type="NCBIfam" id="TIGR01575">
    <property type="entry name" value="rimI"/>
    <property type="match status" value="1"/>
</dbReference>
<feature type="domain" description="N-acetyltransferase" evidence="5">
    <location>
        <begin position="13"/>
        <end position="164"/>
    </location>
</feature>
<dbReference type="Pfam" id="PF00583">
    <property type="entry name" value="Acetyltransf_1"/>
    <property type="match status" value="1"/>
</dbReference>
<dbReference type="SUPFAM" id="SSF55729">
    <property type="entry name" value="Acyl-CoA N-acyltransferases (Nat)"/>
    <property type="match status" value="1"/>
</dbReference>
<dbReference type="Proteomes" id="UP000323300">
    <property type="component" value="Unassembled WGS sequence"/>
</dbReference>
<comment type="similarity">
    <text evidence="1">Belongs to the acetyltransferase family. RimI subfamily.</text>
</comment>
<evidence type="ECO:0000256" key="4">
    <source>
        <dbReference type="ARBA" id="ARBA00023315"/>
    </source>
</evidence>
<evidence type="ECO:0000256" key="2">
    <source>
        <dbReference type="ARBA" id="ARBA00022490"/>
    </source>
</evidence>
<protein>
    <submittedName>
        <fullName evidence="6">Ribosomal-protein-alanine N-acetyltransferase</fullName>
    </submittedName>
</protein>
<proteinExistence type="inferred from homology"/>
<dbReference type="OrthoDB" id="9804026at2"/>
<reference evidence="6 7" key="1">
    <citation type="submission" date="2016-10" db="EMBL/GenBank/DDBJ databases">
        <authorList>
            <person name="Varghese N."/>
            <person name="Submissions S."/>
        </authorList>
    </citation>
    <scope>NUCLEOTIDE SEQUENCE [LARGE SCALE GENOMIC DNA]</scope>
    <source>
        <strain evidence="6 7">DSM 21822</strain>
    </source>
</reference>
<accession>A0A1I3WIG1</accession>
<evidence type="ECO:0000313" key="6">
    <source>
        <dbReference type="EMBL" id="SFK06953.1"/>
    </source>
</evidence>
<dbReference type="AlphaFoldDB" id="A0A1I3WIG1"/>
<dbReference type="EMBL" id="FOSL01000002">
    <property type="protein sequence ID" value="SFK06953.1"/>
    <property type="molecule type" value="Genomic_DNA"/>
</dbReference>
<evidence type="ECO:0000256" key="1">
    <source>
        <dbReference type="ARBA" id="ARBA00005395"/>
    </source>
</evidence>
<dbReference type="PROSITE" id="PS51186">
    <property type="entry name" value="GNAT"/>
    <property type="match status" value="1"/>
</dbReference>
<dbReference type="InterPro" id="IPR050680">
    <property type="entry name" value="YpeA/RimI_acetyltransf"/>
</dbReference>
<gene>
    <name evidence="6" type="ORF">SAMN04488498_102230</name>
</gene>
<keyword evidence="7" id="KW-1185">Reference proteome</keyword>
<evidence type="ECO:0000259" key="5">
    <source>
        <dbReference type="PROSITE" id="PS51186"/>
    </source>
</evidence>
<keyword evidence="4" id="KW-0012">Acyltransferase</keyword>
<sequence>MRLPFMSARPRDYAILPLARSHSASLAVLHREDFIRPWTGAEFADLLAQNTVFGFAAFETGKGRAGPVGFVLARLAAGEAEILTVAVSRPHRRQGLGRQLMDAVLRRLHAQRAEALFLEVDETNAPAIALYRRLGFHEVGKRPAYYQSADNRKANALVMRRDLL</sequence>
<name>A0A1I3WIG1_9HYPH</name>
<dbReference type="InterPro" id="IPR006464">
    <property type="entry name" value="AcTrfase_RimI/Ard1"/>
</dbReference>
<dbReference type="PANTHER" id="PTHR43420:SF44">
    <property type="entry name" value="ACETYLTRANSFERASE YPEA"/>
    <property type="match status" value="1"/>
</dbReference>
<dbReference type="CDD" id="cd04301">
    <property type="entry name" value="NAT_SF"/>
    <property type="match status" value="1"/>
</dbReference>
<evidence type="ECO:0000256" key="3">
    <source>
        <dbReference type="ARBA" id="ARBA00022679"/>
    </source>
</evidence>
<dbReference type="PANTHER" id="PTHR43420">
    <property type="entry name" value="ACETYLTRANSFERASE"/>
    <property type="match status" value="1"/>
</dbReference>
<evidence type="ECO:0000313" key="7">
    <source>
        <dbReference type="Proteomes" id="UP000323300"/>
    </source>
</evidence>
<dbReference type="InterPro" id="IPR000182">
    <property type="entry name" value="GNAT_dom"/>
</dbReference>
<dbReference type="GO" id="GO:0008080">
    <property type="term" value="F:N-acetyltransferase activity"/>
    <property type="evidence" value="ECO:0007669"/>
    <property type="project" value="InterPro"/>
</dbReference>
<dbReference type="RefSeq" id="WP_149758836.1">
    <property type="nucleotide sequence ID" value="NZ_BSPE01000028.1"/>
</dbReference>
<dbReference type="Gene3D" id="3.40.630.30">
    <property type="match status" value="1"/>
</dbReference>
<keyword evidence="2" id="KW-0963">Cytoplasm</keyword>
<keyword evidence="3 6" id="KW-0808">Transferase</keyword>
<dbReference type="InterPro" id="IPR016181">
    <property type="entry name" value="Acyl_CoA_acyltransferase"/>
</dbReference>
<organism evidence="6 7">
    <name type="scientific">Neomesorhizobium albiziae</name>
    <dbReference type="NCBI Taxonomy" id="335020"/>
    <lineage>
        <taxon>Bacteria</taxon>
        <taxon>Pseudomonadati</taxon>
        <taxon>Pseudomonadota</taxon>
        <taxon>Alphaproteobacteria</taxon>
        <taxon>Hyphomicrobiales</taxon>
        <taxon>Phyllobacteriaceae</taxon>
        <taxon>Neomesorhizobium</taxon>
    </lineage>
</organism>